<evidence type="ECO:0000256" key="3">
    <source>
        <dbReference type="ARBA" id="ARBA00022475"/>
    </source>
</evidence>
<reference evidence="9 10" key="1">
    <citation type="submission" date="2018-06" db="EMBL/GenBank/DDBJ databases">
        <title>Genomic Encyclopedia of Archaeal and Bacterial Type Strains, Phase II (KMG-II): from individual species to whole genera.</title>
        <authorList>
            <person name="Goeker M."/>
        </authorList>
    </citation>
    <scope>NUCLEOTIDE SEQUENCE [LARGE SCALE GENOMIC DNA]</scope>
    <source>
        <strain evidence="9 10">ATCC BAA-1881</strain>
    </source>
</reference>
<keyword evidence="10" id="KW-1185">Reference proteome</keyword>
<organism evidence="9 10">
    <name type="scientific">Thermosporothrix hazakensis</name>
    <dbReference type="NCBI Taxonomy" id="644383"/>
    <lineage>
        <taxon>Bacteria</taxon>
        <taxon>Bacillati</taxon>
        <taxon>Chloroflexota</taxon>
        <taxon>Ktedonobacteria</taxon>
        <taxon>Ktedonobacterales</taxon>
        <taxon>Thermosporotrichaceae</taxon>
        <taxon>Thermosporothrix</taxon>
    </lineage>
</organism>
<evidence type="ECO:0000313" key="10">
    <source>
        <dbReference type="Proteomes" id="UP000248806"/>
    </source>
</evidence>
<feature type="transmembrane region" description="Helical" evidence="7">
    <location>
        <begin position="157"/>
        <end position="176"/>
    </location>
</feature>
<protein>
    <submittedName>
        <fullName evidence="9">Multiple sugar transport system permease protein/sn-glycerol 3-phosphate transport system permease protein</fullName>
    </submittedName>
</protein>
<keyword evidence="3" id="KW-1003">Cell membrane</keyword>
<dbReference type="GO" id="GO:0055085">
    <property type="term" value="P:transmembrane transport"/>
    <property type="evidence" value="ECO:0007669"/>
    <property type="project" value="InterPro"/>
</dbReference>
<feature type="transmembrane region" description="Helical" evidence="7">
    <location>
        <begin position="197"/>
        <end position="222"/>
    </location>
</feature>
<dbReference type="PROSITE" id="PS50928">
    <property type="entry name" value="ABC_TM1"/>
    <property type="match status" value="1"/>
</dbReference>
<dbReference type="Pfam" id="PF00528">
    <property type="entry name" value="BPD_transp_1"/>
    <property type="match status" value="1"/>
</dbReference>
<evidence type="ECO:0000256" key="1">
    <source>
        <dbReference type="ARBA" id="ARBA00004651"/>
    </source>
</evidence>
<dbReference type="CDD" id="cd06261">
    <property type="entry name" value="TM_PBP2"/>
    <property type="match status" value="1"/>
</dbReference>
<keyword evidence="9" id="KW-0762">Sugar transport</keyword>
<dbReference type="Proteomes" id="UP000248806">
    <property type="component" value="Unassembled WGS sequence"/>
</dbReference>
<keyword evidence="5 7" id="KW-1133">Transmembrane helix</keyword>
<dbReference type="InterPro" id="IPR035906">
    <property type="entry name" value="MetI-like_sf"/>
</dbReference>
<evidence type="ECO:0000256" key="2">
    <source>
        <dbReference type="ARBA" id="ARBA00022448"/>
    </source>
</evidence>
<keyword evidence="6 7" id="KW-0472">Membrane</keyword>
<dbReference type="AlphaFoldDB" id="A0A326UQK2"/>
<keyword evidence="2 7" id="KW-0813">Transport</keyword>
<evidence type="ECO:0000256" key="5">
    <source>
        <dbReference type="ARBA" id="ARBA00022989"/>
    </source>
</evidence>
<comment type="similarity">
    <text evidence="7">Belongs to the binding-protein-dependent transport system permease family.</text>
</comment>
<dbReference type="GO" id="GO:0005886">
    <property type="term" value="C:plasma membrane"/>
    <property type="evidence" value="ECO:0007669"/>
    <property type="project" value="UniProtKB-SubCell"/>
</dbReference>
<feature type="domain" description="ABC transmembrane type-1" evidence="8">
    <location>
        <begin position="86"/>
        <end position="276"/>
    </location>
</feature>
<name>A0A326UQK2_THEHA</name>
<feature type="transmembrane region" description="Helical" evidence="7">
    <location>
        <begin position="21"/>
        <end position="46"/>
    </location>
</feature>
<accession>A0A326UQK2</accession>
<feature type="transmembrane region" description="Helical" evidence="7">
    <location>
        <begin position="254"/>
        <end position="275"/>
    </location>
</feature>
<dbReference type="SUPFAM" id="SSF161098">
    <property type="entry name" value="MetI-like"/>
    <property type="match status" value="1"/>
</dbReference>
<comment type="subcellular location">
    <subcellularLocation>
        <location evidence="1 7">Cell membrane</location>
        <topology evidence="1 7">Multi-pass membrane protein</topology>
    </subcellularLocation>
</comment>
<evidence type="ECO:0000259" key="8">
    <source>
        <dbReference type="PROSITE" id="PS50928"/>
    </source>
</evidence>
<keyword evidence="4 7" id="KW-0812">Transmembrane</keyword>
<proteinExistence type="inferred from homology"/>
<evidence type="ECO:0000256" key="6">
    <source>
        <dbReference type="ARBA" id="ARBA00023136"/>
    </source>
</evidence>
<comment type="caution">
    <text evidence="9">The sequence shown here is derived from an EMBL/GenBank/DDBJ whole genome shotgun (WGS) entry which is preliminary data.</text>
</comment>
<dbReference type="InterPro" id="IPR000515">
    <property type="entry name" value="MetI-like"/>
</dbReference>
<dbReference type="EMBL" id="QKUF01000004">
    <property type="protein sequence ID" value="PZW32767.1"/>
    <property type="molecule type" value="Genomic_DNA"/>
</dbReference>
<dbReference type="RefSeq" id="WP_111321107.1">
    <property type="nucleotide sequence ID" value="NZ_BIFX01000002.1"/>
</dbReference>
<dbReference type="PANTHER" id="PTHR43744">
    <property type="entry name" value="ABC TRANSPORTER PERMEASE PROTEIN MG189-RELATED-RELATED"/>
    <property type="match status" value="1"/>
</dbReference>
<feature type="transmembrane region" description="Helical" evidence="7">
    <location>
        <begin position="85"/>
        <end position="109"/>
    </location>
</feature>
<feature type="transmembrane region" description="Helical" evidence="7">
    <location>
        <begin position="121"/>
        <end position="145"/>
    </location>
</feature>
<dbReference type="PANTHER" id="PTHR43744:SF8">
    <property type="entry name" value="SN-GLYCEROL-3-PHOSPHATE TRANSPORT SYSTEM PERMEASE PROTEIN UGPE"/>
    <property type="match status" value="1"/>
</dbReference>
<dbReference type="OrthoDB" id="148827at2"/>
<dbReference type="Gene3D" id="1.10.3720.10">
    <property type="entry name" value="MetI-like"/>
    <property type="match status" value="1"/>
</dbReference>
<evidence type="ECO:0000256" key="7">
    <source>
        <dbReference type="RuleBase" id="RU363032"/>
    </source>
</evidence>
<gene>
    <name evidence="9" type="ORF">EI42_01859</name>
</gene>
<sequence length="290" mass="33429">MSSQAETTRHALYQRGRTLQRLSIILTYIILVVVAFCILLPFIWLLSASLKNQTQYYAVPIQWIPQPFVWSNYVEAFTRYNFGRYVLNSVLLAIYAMVVNTLSSSLVAFGFARFRFPGRTLWFILMLSTLMLPSQVLTIPLYVIFRNLKWIDTFWPIIVPQLFGSAFNIFLFRQFFMELPKELDEAARIDGCSNLRIWWNIILPQSKPVIIVVAIFSFLASWRDAWNPLIYLSSQNNRTIPLGLLYFTDGYTSVYPQMMAATVIALAVPVLLYAIGQRYIDSGVAIAEIK</sequence>
<evidence type="ECO:0000256" key="4">
    <source>
        <dbReference type="ARBA" id="ARBA00022692"/>
    </source>
</evidence>
<evidence type="ECO:0000313" key="9">
    <source>
        <dbReference type="EMBL" id="PZW32767.1"/>
    </source>
</evidence>